<organism evidence="1 2">
    <name type="scientific">Tenacibaculum geojense</name>
    <dbReference type="NCBI Taxonomy" id="915352"/>
    <lineage>
        <taxon>Bacteria</taxon>
        <taxon>Pseudomonadati</taxon>
        <taxon>Bacteroidota</taxon>
        <taxon>Flavobacteriia</taxon>
        <taxon>Flavobacteriales</taxon>
        <taxon>Flavobacteriaceae</taxon>
        <taxon>Tenacibaculum</taxon>
    </lineage>
</organism>
<dbReference type="EMBL" id="JBHTJR010000027">
    <property type="protein sequence ID" value="MFD0992577.1"/>
    <property type="molecule type" value="Genomic_DNA"/>
</dbReference>
<keyword evidence="2" id="KW-1185">Reference proteome</keyword>
<evidence type="ECO:0000313" key="2">
    <source>
        <dbReference type="Proteomes" id="UP001597062"/>
    </source>
</evidence>
<sequence>MNREKVIISRSMFEKLSQEINIPIPNDLVEYYSDQEIESNDFTNTIINFIESGYKPIISIQISPALAREIIIRHNKLDSYEKAQLESEIKMIDLENYNGFEDTISYLLIDGVNLYDFSRNRFKISLINDAYSNFNVYELKIVLCTWAHCGGWGGIVLSGNSKSYNGGGMHGHYLEIEVEGKQYEYNSNYYEKMEKHHLKD</sequence>
<dbReference type="Proteomes" id="UP001597062">
    <property type="component" value="Unassembled WGS sequence"/>
</dbReference>
<comment type="caution">
    <text evidence="1">The sequence shown here is derived from an EMBL/GenBank/DDBJ whole genome shotgun (WGS) entry which is preliminary data.</text>
</comment>
<evidence type="ECO:0000313" key="1">
    <source>
        <dbReference type="EMBL" id="MFD0992577.1"/>
    </source>
</evidence>
<gene>
    <name evidence="1" type="ORF">ACFQ1U_05115</name>
</gene>
<proteinExistence type="predicted"/>
<protein>
    <submittedName>
        <fullName evidence="1">Uncharacterized protein</fullName>
    </submittedName>
</protein>
<name>A0ABW3JQ62_9FLAO</name>
<accession>A0ABW3JQ62</accession>
<reference evidence="2" key="1">
    <citation type="journal article" date="2019" name="Int. J. Syst. Evol. Microbiol.">
        <title>The Global Catalogue of Microorganisms (GCM) 10K type strain sequencing project: providing services to taxonomists for standard genome sequencing and annotation.</title>
        <authorList>
            <consortium name="The Broad Institute Genomics Platform"/>
            <consortium name="The Broad Institute Genome Sequencing Center for Infectious Disease"/>
            <person name="Wu L."/>
            <person name="Ma J."/>
        </authorList>
    </citation>
    <scope>NUCLEOTIDE SEQUENCE [LARGE SCALE GENOMIC DNA]</scope>
    <source>
        <strain evidence="2">CCUG 60527</strain>
    </source>
</reference>